<comment type="caution">
    <text evidence="12">The sequence shown here is derived from an EMBL/GenBank/DDBJ whole genome shotgun (WGS) entry which is preliminary data.</text>
</comment>
<dbReference type="InterPro" id="IPR016162">
    <property type="entry name" value="Ald_DH_N"/>
</dbReference>
<dbReference type="CDD" id="cd12148">
    <property type="entry name" value="fungal_TF_MHR"/>
    <property type="match status" value="1"/>
</dbReference>
<keyword evidence="6" id="KW-0539">Nucleus</keyword>
<dbReference type="EMBL" id="QUQM01000002">
    <property type="protein sequence ID" value="KAA8652864.1"/>
    <property type="molecule type" value="Genomic_DNA"/>
</dbReference>
<dbReference type="SUPFAM" id="SSF53720">
    <property type="entry name" value="ALDH-like"/>
    <property type="match status" value="1"/>
</dbReference>
<evidence type="ECO:0000256" key="6">
    <source>
        <dbReference type="ARBA" id="ARBA00023242"/>
    </source>
</evidence>
<dbReference type="GO" id="GO:0005737">
    <property type="term" value="C:cytoplasm"/>
    <property type="evidence" value="ECO:0007669"/>
    <property type="project" value="TreeGrafter"/>
</dbReference>
<reference evidence="12 13" key="1">
    <citation type="submission" date="2019-08" db="EMBL/GenBank/DDBJ databases">
        <title>The genome sequence of a newly discovered highly antifungal drug resistant Aspergillus species, Aspergillus tanneri NIH 1004.</title>
        <authorList>
            <person name="Mounaud S."/>
            <person name="Singh I."/>
            <person name="Joardar V."/>
            <person name="Pakala S."/>
            <person name="Pakala S."/>
            <person name="Venepally P."/>
            <person name="Chung J.K."/>
            <person name="Losada L."/>
            <person name="Nierman W.C."/>
        </authorList>
    </citation>
    <scope>NUCLEOTIDE SEQUENCE [LARGE SCALE GENOMIC DNA]</scope>
    <source>
        <strain evidence="12 13">NIH1004</strain>
    </source>
</reference>
<dbReference type="SMART" id="SM00906">
    <property type="entry name" value="Fungal_trans"/>
    <property type="match status" value="1"/>
</dbReference>
<dbReference type="Gene3D" id="3.40.309.10">
    <property type="entry name" value="Aldehyde Dehydrogenase, Chain A, domain 2"/>
    <property type="match status" value="1"/>
</dbReference>
<evidence type="ECO:0000256" key="9">
    <source>
        <dbReference type="ARBA" id="ARBA00082640"/>
    </source>
</evidence>
<dbReference type="GO" id="GO:0006081">
    <property type="term" value="P:aldehyde metabolic process"/>
    <property type="evidence" value="ECO:0007669"/>
    <property type="project" value="InterPro"/>
</dbReference>
<evidence type="ECO:0000256" key="3">
    <source>
        <dbReference type="ARBA" id="ARBA00023002"/>
    </source>
</evidence>
<dbReference type="GO" id="GO:0016117">
    <property type="term" value="P:carotenoid biosynthetic process"/>
    <property type="evidence" value="ECO:0007669"/>
    <property type="project" value="UniProtKB-KW"/>
</dbReference>
<organism evidence="12 13">
    <name type="scientific">Aspergillus tanneri</name>
    <dbReference type="NCBI Taxonomy" id="1220188"/>
    <lineage>
        <taxon>Eukaryota</taxon>
        <taxon>Fungi</taxon>
        <taxon>Dikarya</taxon>
        <taxon>Ascomycota</taxon>
        <taxon>Pezizomycotina</taxon>
        <taxon>Eurotiomycetes</taxon>
        <taxon>Eurotiomycetidae</taxon>
        <taxon>Eurotiales</taxon>
        <taxon>Aspergillaceae</taxon>
        <taxon>Aspergillus</taxon>
        <taxon>Aspergillus subgen. Circumdati</taxon>
    </lineage>
</organism>
<evidence type="ECO:0000256" key="10">
    <source>
        <dbReference type="SAM" id="MobiDB-lite"/>
    </source>
</evidence>
<dbReference type="PANTHER" id="PTHR43570:SF16">
    <property type="entry name" value="ALDEHYDE DEHYDROGENASE TYPE III, ISOFORM Q"/>
    <property type="match status" value="1"/>
</dbReference>
<dbReference type="Pfam" id="PF00171">
    <property type="entry name" value="Aldedh"/>
    <property type="match status" value="1"/>
</dbReference>
<dbReference type="InterPro" id="IPR015590">
    <property type="entry name" value="Aldehyde_DH_dom"/>
</dbReference>
<keyword evidence="4" id="KW-0805">Transcription regulation</keyword>
<dbReference type="VEuPathDB" id="FungiDB:EYZ11_007591"/>
<gene>
    <name evidence="12" type="ORF">ATNIH1004_001773</name>
</gene>
<dbReference type="EC" id="1.2.1.82" evidence="7"/>
<dbReference type="GO" id="GO:0008270">
    <property type="term" value="F:zinc ion binding"/>
    <property type="evidence" value="ECO:0007669"/>
    <property type="project" value="InterPro"/>
</dbReference>
<protein>
    <recommendedName>
        <fullName evidence="8">Beta-apo-4'-carotenal oxygenase</fullName>
        <ecNumber evidence="7">1.2.1.82</ecNumber>
    </recommendedName>
    <alternativeName>
        <fullName evidence="9">Beta-apo-4'-carotenal dehydrogenase</fullName>
    </alternativeName>
</protein>
<dbReference type="OrthoDB" id="103819at2759"/>
<dbReference type="VEuPathDB" id="FungiDB:EYZ11_007590"/>
<dbReference type="Pfam" id="PF04082">
    <property type="entry name" value="Fungal_trans"/>
    <property type="match status" value="1"/>
</dbReference>
<keyword evidence="5" id="KW-0804">Transcription</keyword>
<evidence type="ECO:0000256" key="2">
    <source>
        <dbReference type="ARBA" id="ARBA00022746"/>
    </source>
</evidence>
<keyword evidence="2" id="KW-0125">Carotenoid biosynthesis</keyword>
<accession>A0A5M9N5L3</accession>
<dbReference type="PANTHER" id="PTHR43570">
    <property type="entry name" value="ALDEHYDE DEHYDROGENASE"/>
    <property type="match status" value="1"/>
</dbReference>
<dbReference type="AlphaFoldDB" id="A0A5M9N5L3"/>
<evidence type="ECO:0000256" key="7">
    <source>
        <dbReference type="ARBA" id="ARBA00066967"/>
    </source>
</evidence>
<dbReference type="Gene3D" id="3.40.605.10">
    <property type="entry name" value="Aldehyde Dehydrogenase, Chain A, domain 1"/>
    <property type="match status" value="1"/>
</dbReference>
<dbReference type="GO" id="GO:0004029">
    <property type="term" value="F:aldehyde dehydrogenase (NAD+) activity"/>
    <property type="evidence" value="ECO:0007669"/>
    <property type="project" value="TreeGrafter"/>
</dbReference>
<evidence type="ECO:0000256" key="5">
    <source>
        <dbReference type="ARBA" id="ARBA00023163"/>
    </source>
</evidence>
<sequence length="1192" mass="132423">MTNTNNDPDRGCCHAGKGSIEECPRSNANVPLFIEHLSSCLEDRALDPEDITMYTSDEQVDEVYQTLQATFRSGRTREIAWRKWQLKQLWWLLEDNEGRIIQALHQDLHRHAFESIFAEVRAIKTDLQQHLRNIDQWTADQAPSAGFVVNQVLRPTIRYEPLGVALIVGPWNFPVSLLIQPLMAAITAGCAVLLKPSEVTVATQNLLVDLIPQYLDPTAIRVVTGGAAETTRLMARKFDHIFFTGSVGVARHVAAAAAKHLTPTTLELGGQCPAIVTATADIEAAAREIAWIKFLNSGQICLSVNHVFAHPAVEEQLIRRMTFHFNQFFREGADGMTRIVNQKNFDRLQGLLEKSGGRVETDAPVQGGSPRQLPLSVVSNVDMADPLLSEELFGSICPVVRASTQEAIDSINNLPRPLALYIYSQDDQEVEHVISSTLSGGVTVNGVLVHVAIPEAPFGGVGDSGHGYYHGEWGFKTFSHMRTIARPRPLFRKVSSLVMPPYSTEGLKWLRVRDGMGLKREWSLEDERKLQRRSALSRLASRFGTIAVLFVSLALADFKTGLSHETPFVLVPYVRSLPFPSPFYSKELINTSVTIAEYESEDKFDAIQEQLAAIQQSLRQVNQSPSHAAVPRPVSSTQGVPPFEGQSSFHHESILAKDAAFSAVAGSQGRPLDDHVSAALSTLTHSLNRNPTTSEDQPTTADKVAAFSASKEHLLPVDLAVSVVKTVKAQPPFFLVSHSCRDLLQIESLCQSLYFPLQSVPAGSLTLLHGLFYYIIRDYLYQGHPDLARFDLASSMEFCERHFSLGLNSYDMVTTPTLEKVQALWLGVIKAQEEFDIHRCWTYLSLAFNMCQTMGFHRSSTLKGDMSSAAEAKRHVFWALYTIDKNVSLNLGFPSHFQDHDIDADLIKPSSNPSQRPWDLMALVTIEFATIQGRIFDQLYSISASTGTDEKRSRAVQQLSLDLIAVRDKLLAIDVSSGLYADSLHGMAACADFIAYSEMTVIYRAQSRPNDAMAISSQCYETATMALLSHLKCFDFFRGRQTHKQMEYVNWILLYPSFAPFVIVFTHAVVTSSTTDLALLQDTVRSLDLVKGLSRGSMHLYSICEAFAKTAQVLVDTRQTVTGLEHHQDGSLVVPVTTDGPGNIALPDVQWPENTFDSMNQEDISIFLNDFIGTGRSVMDMLNSNYLNDMFR</sequence>
<keyword evidence="3" id="KW-0560">Oxidoreductase</keyword>
<dbReference type="InterPro" id="IPR016161">
    <property type="entry name" value="Ald_DH/histidinol_DH"/>
</dbReference>
<dbReference type="GO" id="GO:0006351">
    <property type="term" value="P:DNA-templated transcription"/>
    <property type="evidence" value="ECO:0007669"/>
    <property type="project" value="InterPro"/>
</dbReference>
<dbReference type="Proteomes" id="UP000324241">
    <property type="component" value="Unassembled WGS sequence"/>
</dbReference>
<proteinExistence type="inferred from homology"/>
<dbReference type="CDD" id="cd07135">
    <property type="entry name" value="ALDH_F14-YMR110C"/>
    <property type="match status" value="1"/>
</dbReference>
<evidence type="ECO:0000256" key="4">
    <source>
        <dbReference type="ARBA" id="ARBA00023015"/>
    </source>
</evidence>
<evidence type="ECO:0000259" key="11">
    <source>
        <dbReference type="SMART" id="SM00906"/>
    </source>
</evidence>
<feature type="domain" description="Xylanolytic transcriptional activator regulatory" evidence="11">
    <location>
        <begin position="840"/>
        <end position="913"/>
    </location>
</feature>
<dbReference type="FunFam" id="3.40.605.10:FF:000004">
    <property type="entry name" value="Aldehyde dehydrogenase"/>
    <property type="match status" value="1"/>
</dbReference>
<dbReference type="RefSeq" id="XP_033432225.1">
    <property type="nucleotide sequence ID" value="XM_033566468.1"/>
</dbReference>
<dbReference type="GeneID" id="54324475"/>
<comment type="similarity">
    <text evidence="1">Belongs to the aldehyde dehydrogenase family.</text>
</comment>
<feature type="region of interest" description="Disordered" evidence="10">
    <location>
        <begin position="622"/>
        <end position="643"/>
    </location>
</feature>
<evidence type="ECO:0000256" key="1">
    <source>
        <dbReference type="ARBA" id="ARBA00009986"/>
    </source>
</evidence>
<dbReference type="InterPro" id="IPR012394">
    <property type="entry name" value="Aldehyde_DH_NAD(P)"/>
</dbReference>
<dbReference type="GO" id="GO:0003677">
    <property type="term" value="F:DNA binding"/>
    <property type="evidence" value="ECO:0007669"/>
    <property type="project" value="InterPro"/>
</dbReference>
<dbReference type="InterPro" id="IPR007219">
    <property type="entry name" value="XnlR_reg_dom"/>
</dbReference>
<name>A0A5M9N5L3_9EURO</name>
<evidence type="ECO:0000313" key="12">
    <source>
        <dbReference type="EMBL" id="KAA8652864.1"/>
    </source>
</evidence>
<evidence type="ECO:0000313" key="13">
    <source>
        <dbReference type="Proteomes" id="UP000324241"/>
    </source>
</evidence>
<evidence type="ECO:0000256" key="8">
    <source>
        <dbReference type="ARBA" id="ARBA00071369"/>
    </source>
</evidence>
<dbReference type="InterPro" id="IPR016163">
    <property type="entry name" value="Ald_DH_C"/>
</dbReference>